<gene>
    <name evidence="2" type="ORF">C1H84_07870</name>
    <name evidence="1" type="ORF">GT020_08315</name>
</gene>
<reference evidence="2 3" key="1">
    <citation type="submission" date="2018-01" db="EMBL/GenBank/DDBJ databases">
        <title>Glutamicibacter soli strain NHPC-3 Whole genome sequence and assembly.</title>
        <authorList>
            <person name="Choudhury P."/>
            <person name="Gupta D."/>
            <person name="Sengupta K."/>
            <person name="Jawed A."/>
            <person name="Sultana N."/>
            <person name="Saha P."/>
        </authorList>
    </citation>
    <scope>NUCLEOTIDE SEQUENCE [LARGE SCALE GENOMIC DNA]</scope>
    <source>
        <strain evidence="2 3">NHPC-3</strain>
    </source>
</reference>
<evidence type="ECO:0000313" key="4">
    <source>
        <dbReference type="Proteomes" id="UP000477543"/>
    </source>
</evidence>
<name>A0A365YHJ0_9MICC</name>
<dbReference type="Proteomes" id="UP000477543">
    <property type="component" value="Unassembled WGS sequence"/>
</dbReference>
<keyword evidence="3" id="KW-1185">Reference proteome</keyword>
<comment type="caution">
    <text evidence="2">The sequence shown here is derived from an EMBL/GenBank/DDBJ whole genome shotgun (WGS) entry which is preliminary data.</text>
</comment>
<organism evidence="2 3">
    <name type="scientific">Glutamicibacter soli</name>
    <dbReference type="NCBI Taxonomy" id="453836"/>
    <lineage>
        <taxon>Bacteria</taxon>
        <taxon>Bacillati</taxon>
        <taxon>Actinomycetota</taxon>
        <taxon>Actinomycetes</taxon>
        <taxon>Micrococcales</taxon>
        <taxon>Micrococcaceae</taxon>
        <taxon>Glutamicibacter</taxon>
    </lineage>
</organism>
<dbReference type="Proteomes" id="UP000252167">
    <property type="component" value="Unassembled WGS sequence"/>
</dbReference>
<dbReference type="AlphaFoldDB" id="A0A365YHJ0"/>
<dbReference type="RefSeq" id="WP_047120192.1">
    <property type="nucleotide sequence ID" value="NZ_CM125969.1"/>
</dbReference>
<reference evidence="1 4" key="2">
    <citation type="submission" date="2020-01" db="EMBL/GenBank/DDBJ databases">
        <title>Glutamicibacter soli M275.</title>
        <authorList>
            <person name="Meng X."/>
        </authorList>
    </citation>
    <scope>NUCLEOTIDE SEQUENCE [LARGE SCALE GENOMIC DNA]</scope>
    <source>
        <strain evidence="1 4">M275</strain>
    </source>
</reference>
<sequence>MSTIRLPRIAVSRDLAKDLVWADEVKADEPVVLDGRWMVVNNEDFASQLATELRNRNIVHFEVLGGSPEWQDAIRAAGATHDVQINVQSLD</sequence>
<evidence type="ECO:0000313" key="3">
    <source>
        <dbReference type="Proteomes" id="UP000252167"/>
    </source>
</evidence>
<dbReference type="EMBL" id="WYDN01000006">
    <property type="protein sequence ID" value="NAZ16066.1"/>
    <property type="molecule type" value="Genomic_DNA"/>
</dbReference>
<evidence type="ECO:0000313" key="1">
    <source>
        <dbReference type="EMBL" id="NAZ16066.1"/>
    </source>
</evidence>
<protein>
    <submittedName>
        <fullName evidence="2">Uncharacterized protein</fullName>
    </submittedName>
</protein>
<accession>A0A365YHJ0</accession>
<dbReference type="EMBL" id="POAF01000003">
    <property type="protein sequence ID" value="RBM01750.1"/>
    <property type="molecule type" value="Genomic_DNA"/>
</dbReference>
<evidence type="ECO:0000313" key="2">
    <source>
        <dbReference type="EMBL" id="RBM01750.1"/>
    </source>
</evidence>
<proteinExistence type="predicted"/>